<proteinExistence type="predicted"/>
<reference evidence="3 4" key="1">
    <citation type="submission" date="2021-01" db="EMBL/GenBank/DDBJ databases">
        <title>Piscinibacter sp. Jin2 Genome sequencing and assembly.</title>
        <authorList>
            <person name="Kim I."/>
        </authorList>
    </citation>
    <scope>NUCLEOTIDE SEQUENCE [LARGE SCALE GENOMIC DNA]</scope>
    <source>
        <strain evidence="3 4">Jin2</strain>
    </source>
</reference>
<feature type="domain" description="YhdP central" evidence="2">
    <location>
        <begin position="427"/>
        <end position="1439"/>
    </location>
</feature>
<dbReference type="InterPro" id="IPR025263">
    <property type="entry name" value="YhdP_central"/>
</dbReference>
<feature type="domain" description="YhdP central" evidence="2">
    <location>
        <begin position="10"/>
        <end position="349"/>
    </location>
</feature>
<dbReference type="InterPro" id="IPR011836">
    <property type="entry name" value="YhdP"/>
</dbReference>
<evidence type="ECO:0000259" key="2">
    <source>
        <dbReference type="Pfam" id="PF13116"/>
    </source>
</evidence>
<evidence type="ECO:0000313" key="4">
    <source>
        <dbReference type="Proteomes" id="UP000643207"/>
    </source>
</evidence>
<organism evidence="3 4">
    <name type="scientific">Aquariibacter lacus</name>
    <dbReference type="NCBI Taxonomy" id="2801332"/>
    <lineage>
        <taxon>Bacteria</taxon>
        <taxon>Pseudomonadati</taxon>
        <taxon>Pseudomonadota</taxon>
        <taxon>Betaproteobacteria</taxon>
        <taxon>Burkholderiales</taxon>
        <taxon>Sphaerotilaceae</taxon>
        <taxon>Aquariibacter</taxon>
    </lineage>
</organism>
<comment type="caution">
    <text evidence="3">The sequence shown here is derived from an EMBL/GenBank/DDBJ whole genome shotgun (WGS) entry which is preliminary data.</text>
</comment>
<sequence length="1463" mass="156860">MFFILAPSVLGLLWLVLQWGILPRIDHWRPWVEQRATEALGRPLRIGAISTQGGRAWQQELRIERVQLFDAQGQVALELPSLRATVSPASLLHWPPRLTLLELEAPRLDIRRDPAGRLWIGGLALADGRPAAAAPADDRLADWLLRLPLLRIVGGQLRWHDEARGAPPLSLDRVDLNWQNGVRHHALRIDASPPADWGERFSLRADWTRPLLLPLGDLGEDGRLLAAPTDWRRWRGSLHADLPRADVQRLSRHLSLPVDLQRGDGALRAWFDFADGRAEDLTLDLALDTVTLRLAPELAPLDLRRVRGRLRALDGPQGGRMSLENFAFETAEGEPWPASTTRLDWRYAALAPGAGGPAGLASAAAAASASAASGATAAAAPAAVLSGAASVATATASASGAAASSAPAASDAPAPDLLFFGQRPLAGGALSLSQVDLARLRGLAARLPLPPNWQQALDALAPEGELRDLALRWDGRLAAPDRLQFEGRAEGLALAAQALPLDPLGRALLAEGSWLGRPGFRGLSGQFKATESGGQASLSMRDGRVELPGVFAEPALDLPQLDARLDWQREASGWRVDFSELDLRTPDWKGHVNGRWRRGDFEQGPGHLELDGRIDKVALERVRRYLPLVLLPELRDYLGQALVGGQGESLRLRLAGPLLDFPFADAEGKPSGGEFRVSAMLREARFDYVPWEVWMGEAPGQGARRRWPALAAIDGELRVDGRQLSLRKARARLADPALGQIALEAGEIEIPRLGPESRLGLRAKIRGPAAEWLRFIGATPVGDWLGGSLAEASATGELSGDLALQLPLHDIVRSTVRGHLQFGGGSLRLRPELPLIGALRGGLSFSEQGFTLQGAVGRALGGELSAEGGLPPGGRARIVLQGTATAEGLRRAPELGVWSRLASRLEGQTAWRTQLAWGPAGLDWDLSSSLLGLGAQLPAPLDKRADQAWPLRVRSRPLEGASPAQDWLSVDLGPAEGPPRLQARLLRETDAEGRVLLRRSAFGLGVAAPEPRARGSAELRADRLVLDEWQAVQRLLSGAETVQVGGGLLPAQALPPLEAAAGRPPQDGPATPLGLSGLDRPPAQIELRAGELAWGARRLSGLKLSLSQGSGGEEGSWRARIEADQASGSLVWRPELGPTGRLQARFDRLVLPQAEAEAVSELLGDASAEGRDALPAVDLIAEDFVLRGKPLGRLEIQASQRAAESSWRLDRLSLATPEARLEAQGEWSLARPGGGGRRTELQIDLEARDGGRLLARLGQGEVLRGGSAKLSGKLGWRGSPLDFDHASLDGELKLSVGRGQFLRAEPGVGRLLGVLSLQSLPRRLLLDFRDVFAEGFSFDAMDGQVSIRQGIARTRNLRTRGPQALVLTEGEADLARETQDLRVWVVPEFNAGAASLAYAAINPAVGLGSFLAQWFLRQPLAEAGTRAFHVTGGWADPQVERLEQTPPTPQAGASDPAPARSTP</sequence>
<evidence type="ECO:0000256" key="1">
    <source>
        <dbReference type="SAM" id="MobiDB-lite"/>
    </source>
</evidence>
<feature type="region of interest" description="Disordered" evidence="1">
    <location>
        <begin position="1058"/>
        <end position="1077"/>
    </location>
</feature>
<keyword evidence="4" id="KW-1185">Reference proteome</keyword>
<name>A0A9X0XFU4_9BURK</name>
<dbReference type="PANTHER" id="PTHR38690:SF1">
    <property type="entry name" value="PROTEASE"/>
    <property type="match status" value="1"/>
</dbReference>
<dbReference type="PANTHER" id="PTHR38690">
    <property type="entry name" value="PROTEASE-RELATED"/>
    <property type="match status" value="1"/>
</dbReference>
<protein>
    <submittedName>
        <fullName evidence="3">TIGR02099 family protein</fullName>
    </submittedName>
</protein>
<dbReference type="EMBL" id="JAERRA010000001">
    <property type="protein sequence ID" value="MBL0718760.1"/>
    <property type="molecule type" value="Genomic_DNA"/>
</dbReference>
<dbReference type="Proteomes" id="UP000643207">
    <property type="component" value="Unassembled WGS sequence"/>
</dbReference>
<gene>
    <name evidence="3" type="ORF">JI742_02550</name>
</gene>
<dbReference type="NCBIfam" id="TIGR02099">
    <property type="entry name" value="YhdP family protein"/>
    <property type="match status" value="1"/>
</dbReference>
<dbReference type="Pfam" id="PF13116">
    <property type="entry name" value="YhdP"/>
    <property type="match status" value="2"/>
</dbReference>
<feature type="region of interest" description="Disordered" evidence="1">
    <location>
        <begin position="1437"/>
        <end position="1463"/>
    </location>
</feature>
<dbReference type="RefSeq" id="WP_201823748.1">
    <property type="nucleotide sequence ID" value="NZ_JAERRA010000001.1"/>
</dbReference>
<accession>A0A9X0XFU4</accession>
<evidence type="ECO:0000313" key="3">
    <source>
        <dbReference type="EMBL" id="MBL0718760.1"/>
    </source>
</evidence>